<dbReference type="GO" id="GO:0051607">
    <property type="term" value="P:defense response to virus"/>
    <property type="evidence" value="ECO:0007669"/>
    <property type="project" value="UniProtKB-KW"/>
</dbReference>
<dbReference type="GO" id="GO:0008270">
    <property type="term" value="F:zinc ion binding"/>
    <property type="evidence" value="ECO:0007669"/>
    <property type="project" value="InterPro"/>
</dbReference>
<evidence type="ECO:0000256" key="11">
    <source>
        <dbReference type="ARBA" id="ARBA00046380"/>
    </source>
</evidence>
<dbReference type="InterPro" id="IPR002711">
    <property type="entry name" value="HNH"/>
</dbReference>
<keyword evidence="9 12" id="KW-0238">DNA-binding</keyword>
<evidence type="ECO:0000256" key="8">
    <source>
        <dbReference type="ARBA" id="ARBA00023118"/>
    </source>
</evidence>
<dbReference type="Gene3D" id="3.30.70.3520">
    <property type="match status" value="1"/>
</dbReference>
<evidence type="ECO:0000256" key="1">
    <source>
        <dbReference type="ARBA" id="ARBA00001946"/>
    </source>
</evidence>
<sequence length="1170" mass="133196">MAKKKISYRIGIDVGLNSTGLAAIEVDDDGAPIRILNTMSVIHDGGVDPDAAKVRGTRLAISGIARRTRRMRRRRAKRLDRLEQILEKYGYTDTEPVLEEPYGPWICRAELADGFINDDEQRRMMIGIAIRHIARHRGWRNPYQNVRALLNIDDSDLSEEYKNLKEKVQDQINDGKDLPNFTPSQLVRDYLDNFSGQPAARIRTGKAGPRGNRRDAVGILPQRMRQSDYAYELQRIFDMQKIGRDEAQELLMAVFEAKSPKGSAEKRIGKDPLTGKKRALKASLAFQKYRIVATITNLRIKTGTGSERMLSPTELNDIYTYLLRVQDDNHLPTWEDICEEVLHIGRYQLAGIGKTFEGGERISNMPPVIQTSLAIHGLSEGTLAEKLTKWWDKADDDSRESMIKLLSNTVDIDRVNEVDENFASALDFIDSLDDEELTKLDKIALPRGRAAYSEEALNKLTADMLNTGDDLFSARQRIYHVNNSWRPPQPPIGEPLGNPAVDRVLKITNRYLMNCLNRWGQPRRVTIEHTRSGFTSVKQATEHQKISDKRAEYRRDIVKQLEEAGVESVHEYDIRRWEAVQRQNGQCLYCGRDITFKTCEMDHIVPRKGPGSTNTRTNFAAVCPECNRMKSNIPFASWAETKEAKDRGVSLDKAIKQVRFFNFTKNEYSPQAQRNFKKSMIERLKQKTSDEPLDNRSIESVSWMADELYKRIDWYFNHEQYETSKKAINDDKDNLSGTQVVVYPGSITAEARNAAGLGGNIHFIGGRYKTRLDRRHHAVDACVIAMMEPGIARILTERNQLRQAQRLTARIEDDEVNWKDYPTENTAGYNKYQAWSDRMHALLEYMNNALDYDKIPVVRWERLQLGNRSAHEDTIHPLKKLPLSHEISAIDINHASTPALYEALVSLPDFSEQDGLPADPSRQINVNGERYSGDDLVSFFNSNAAQIAIQGGSAELGTAFHHARIYRCWTVGKNGKKKIFFGMIRVYQHDLLHAKNEDLFTYPLKRSSVSMRYAKKEVVHAILSGNAEYVGYLCVGDELVLDLKGDKSNDEGGSRLSGQVGEFVQKFEEDSKVNSQIVNRWTVDGFPDEAKLRLRPSMFAGEGLKNMKSELVENAAIKNILSKTGWRVSVDVISKKSPVVLRRNAFGEPRWKTNAGLPVSYRWQDTETKE</sequence>
<dbReference type="InterPro" id="IPR036397">
    <property type="entry name" value="RNaseH_sf"/>
</dbReference>
<evidence type="ECO:0000256" key="2">
    <source>
        <dbReference type="ARBA" id="ARBA00022722"/>
    </source>
</evidence>
<dbReference type="InterPro" id="IPR040619">
    <property type="entry name" value="Cas9_alpha-helical_lobe"/>
</dbReference>
<comment type="cofactor">
    <cofactor evidence="1">
        <name>Mg(2+)</name>
        <dbReference type="ChEBI" id="CHEBI:18420"/>
    </cofactor>
</comment>
<dbReference type="NCBIfam" id="TIGR01865">
    <property type="entry name" value="cas_Csn1"/>
    <property type="match status" value="1"/>
</dbReference>
<organism evidence="14 15">
    <name type="scientific">Scardovia inopinata F0304</name>
    <dbReference type="NCBI Taxonomy" id="641146"/>
    <lineage>
        <taxon>Bacteria</taxon>
        <taxon>Bacillati</taxon>
        <taxon>Actinomycetota</taxon>
        <taxon>Actinomycetes</taxon>
        <taxon>Bifidobacteriales</taxon>
        <taxon>Bifidobacteriaceae</taxon>
        <taxon>Scardovia</taxon>
    </lineage>
</organism>
<dbReference type="InterPro" id="IPR028629">
    <property type="entry name" value="Cas9"/>
</dbReference>
<dbReference type="Pfam" id="PF18470">
    <property type="entry name" value="Cas9_a"/>
    <property type="match status" value="1"/>
</dbReference>
<keyword evidence="7" id="KW-0694">RNA-binding</keyword>
<dbReference type="InterPro" id="IPR041217">
    <property type="entry name" value="Cas9_C"/>
</dbReference>
<dbReference type="PROSITE" id="PS51749">
    <property type="entry name" value="HNH_CAS9"/>
    <property type="match status" value="1"/>
</dbReference>
<keyword evidence="4 12" id="KW-0255">Endonuclease</keyword>
<dbReference type="GO" id="GO:0016787">
    <property type="term" value="F:hydrolase activity"/>
    <property type="evidence" value="ECO:0007669"/>
    <property type="project" value="UniProtKB-KW"/>
</dbReference>
<name>W5IIZ2_SCAIO</name>
<comment type="subunit">
    <text evidence="11">Monomer. Binds crRNA and tracrRNA.</text>
</comment>
<dbReference type="EMBL" id="ADCX01000002">
    <property type="protein sequence ID" value="EFG26825.2"/>
    <property type="molecule type" value="Genomic_DNA"/>
</dbReference>
<keyword evidence="6" id="KW-0460">Magnesium</keyword>
<evidence type="ECO:0000259" key="13">
    <source>
        <dbReference type="PROSITE" id="PS51749"/>
    </source>
</evidence>
<dbReference type="Pfam" id="PF18541">
    <property type="entry name" value="RuvC_III"/>
    <property type="match status" value="1"/>
</dbReference>
<comment type="caution">
    <text evidence="14">The sequence shown here is derived from an EMBL/GenBank/DDBJ whole genome shotgun (WGS) entry which is preliminary data.</text>
</comment>
<keyword evidence="3" id="KW-0479">Metal-binding</keyword>
<dbReference type="SMART" id="SM00507">
    <property type="entry name" value="HNHc"/>
    <property type="match status" value="1"/>
</dbReference>
<dbReference type="InterPro" id="IPR040796">
    <property type="entry name" value="Cas9_b_hairpin"/>
</dbReference>
<evidence type="ECO:0000313" key="14">
    <source>
        <dbReference type="EMBL" id="EFG26825.2"/>
    </source>
</evidence>
<accession>W5IIZ2</accession>
<dbReference type="GO" id="GO:0004519">
    <property type="term" value="F:endonuclease activity"/>
    <property type="evidence" value="ECO:0007669"/>
    <property type="project" value="UniProtKB-UniRule"/>
</dbReference>
<dbReference type="GO" id="GO:0003723">
    <property type="term" value="F:RNA binding"/>
    <property type="evidence" value="ECO:0007669"/>
    <property type="project" value="UniProtKB-UniRule"/>
</dbReference>
<keyword evidence="5 12" id="KW-0378">Hydrolase</keyword>
<evidence type="ECO:0000256" key="4">
    <source>
        <dbReference type="ARBA" id="ARBA00022759"/>
    </source>
</evidence>
<dbReference type="Gene3D" id="1.10.30.50">
    <property type="match status" value="1"/>
</dbReference>
<dbReference type="AlphaFoldDB" id="W5IIZ2"/>
<gene>
    <name evidence="14" type="ORF">HMPREF9020_00453</name>
</gene>
<dbReference type="InterPro" id="IPR041225">
    <property type="entry name" value="Cas9_Topo"/>
</dbReference>
<dbReference type="Pfam" id="PF18525">
    <property type="entry name" value="Cas9_C"/>
    <property type="match status" value="1"/>
</dbReference>
<evidence type="ECO:0000256" key="9">
    <source>
        <dbReference type="ARBA" id="ARBA00023125"/>
    </source>
</evidence>
<evidence type="ECO:0000256" key="3">
    <source>
        <dbReference type="ARBA" id="ARBA00022723"/>
    </source>
</evidence>
<dbReference type="InterPro" id="IPR003615">
    <property type="entry name" value="HNH_nuc"/>
</dbReference>
<proteinExistence type="predicted"/>
<dbReference type="RefSeq" id="WP_040590465.1">
    <property type="nucleotide sequence ID" value="NZ_GG770225.1"/>
</dbReference>
<dbReference type="GO" id="GO:0003677">
    <property type="term" value="F:DNA binding"/>
    <property type="evidence" value="ECO:0007669"/>
    <property type="project" value="UniProtKB-UniRule"/>
</dbReference>
<dbReference type="Pfam" id="PF17893">
    <property type="entry name" value="Cas9_b_hairpin"/>
    <property type="match status" value="1"/>
</dbReference>
<reference evidence="14 15" key="1">
    <citation type="submission" date="2012-01" db="EMBL/GenBank/DDBJ databases">
        <title>The Genome Sequence of Scardovia inopinata F0304.</title>
        <authorList>
            <consortium name="The Broad Institute Genome Sequencing Platform"/>
            <person name="Ward D."/>
            <person name="Earl A."/>
            <person name="Feldgarden M."/>
            <person name="Gevers D."/>
            <person name="Young S."/>
            <person name="Zeng Q."/>
            <person name="Koehrsen M."/>
            <person name="Alvarado L."/>
            <person name="Berlin A.M."/>
            <person name="Borenstein D."/>
            <person name="Chapman S.B."/>
            <person name="Chen Z."/>
            <person name="Engels R."/>
            <person name="Freedman E."/>
            <person name="Gellesch M."/>
            <person name="Goldberg J."/>
            <person name="Griggs A."/>
            <person name="Gujja S."/>
            <person name="Heilman E.R."/>
            <person name="Heiman D.I."/>
            <person name="Hepburn T.A."/>
            <person name="Howarth C."/>
            <person name="Jen D."/>
            <person name="Larson L."/>
            <person name="Mehta T."/>
            <person name="Park D."/>
            <person name="Pearson M."/>
            <person name="Richards J."/>
            <person name="Roberts A."/>
            <person name="Saif S."/>
            <person name="Shea T.D."/>
            <person name="Shenoy N."/>
            <person name="Sisk P."/>
            <person name="Stolte C."/>
            <person name="Sykes S.N."/>
            <person name="Walk T."/>
            <person name="White J."/>
            <person name="Yandava C."/>
            <person name="Izard J."/>
            <person name="Baranova O.V."/>
            <person name="Blanton J.M."/>
            <person name="Tanner A.C."/>
            <person name="Dewhirst F."/>
            <person name="Haas B."/>
            <person name="Nusbaum C."/>
            <person name="Birren B."/>
        </authorList>
    </citation>
    <scope>NUCLEOTIDE SEQUENCE [LARGE SCALE GENOMIC DNA]</scope>
    <source>
        <strain evidence="14 15">F0304</strain>
    </source>
</reference>
<evidence type="ECO:0000256" key="12">
    <source>
        <dbReference type="PROSITE-ProRule" id="PRU01085"/>
    </source>
</evidence>
<keyword evidence="2 12" id="KW-0540">Nuclease</keyword>
<dbReference type="Proteomes" id="UP000005777">
    <property type="component" value="Unassembled WGS sequence"/>
</dbReference>
<keyword evidence="10" id="KW-0464">Manganese</keyword>
<dbReference type="InterPro" id="IPR033114">
    <property type="entry name" value="HNH_CAS9"/>
</dbReference>
<keyword evidence="15" id="KW-1185">Reference proteome</keyword>
<evidence type="ECO:0000256" key="10">
    <source>
        <dbReference type="ARBA" id="ARBA00023211"/>
    </source>
</evidence>
<keyword evidence="8" id="KW-0051">Antiviral defense</keyword>
<evidence type="ECO:0000256" key="5">
    <source>
        <dbReference type="ARBA" id="ARBA00022801"/>
    </source>
</evidence>
<dbReference type="Pfam" id="PF01844">
    <property type="entry name" value="HNH"/>
    <property type="match status" value="1"/>
</dbReference>
<dbReference type="InterPro" id="IPR041383">
    <property type="entry name" value="RuvC_III"/>
</dbReference>
<dbReference type="eggNOG" id="COG3513">
    <property type="taxonomic scope" value="Bacteria"/>
</dbReference>
<evidence type="ECO:0000313" key="15">
    <source>
        <dbReference type="Proteomes" id="UP000005777"/>
    </source>
</evidence>
<dbReference type="HOGENOM" id="CLU_280423_0_0_11"/>
<dbReference type="Gene3D" id="3.30.420.10">
    <property type="entry name" value="Ribonuclease H-like superfamily/Ribonuclease H"/>
    <property type="match status" value="2"/>
</dbReference>
<evidence type="ECO:0000256" key="7">
    <source>
        <dbReference type="ARBA" id="ARBA00022884"/>
    </source>
</evidence>
<protein>
    <recommendedName>
        <fullName evidence="13">HNH Cas9-type domain-containing protein</fullName>
    </recommendedName>
</protein>
<feature type="domain" description="HNH Cas9-type" evidence="13">
    <location>
        <begin position="536"/>
        <end position="698"/>
    </location>
</feature>
<evidence type="ECO:0000256" key="6">
    <source>
        <dbReference type="ARBA" id="ARBA00022842"/>
    </source>
</evidence>
<dbReference type="Pfam" id="PF17894">
    <property type="entry name" value="Cas9_Topo"/>
    <property type="match status" value="1"/>
</dbReference>